<organism evidence="2 3">
    <name type="scientific">Diplogelasinospora grovesii</name>
    <dbReference type="NCBI Taxonomy" id="303347"/>
    <lineage>
        <taxon>Eukaryota</taxon>
        <taxon>Fungi</taxon>
        <taxon>Dikarya</taxon>
        <taxon>Ascomycota</taxon>
        <taxon>Pezizomycotina</taxon>
        <taxon>Sordariomycetes</taxon>
        <taxon>Sordariomycetidae</taxon>
        <taxon>Sordariales</taxon>
        <taxon>Diplogelasinosporaceae</taxon>
        <taxon>Diplogelasinospora</taxon>
    </lineage>
</organism>
<reference evidence="3" key="1">
    <citation type="journal article" date="2023" name="Mol. Phylogenet. Evol.">
        <title>Genome-scale phylogeny and comparative genomics of the fungal order Sordariales.</title>
        <authorList>
            <person name="Hensen N."/>
            <person name="Bonometti L."/>
            <person name="Westerberg I."/>
            <person name="Brannstrom I.O."/>
            <person name="Guillou S."/>
            <person name="Cros-Aarteil S."/>
            <person name="Calhoun S."/>
            <person name="Haridas S."/>
            <person name="Kuo A."/>
            <person name="Mondo S."/>
            <person name="Pangilinan J."/>
            <person name="Riley R."/>
            <person name="LaButti K."/>
            <person name="Andreopoulos B."/>
            <person name="Lipzen A."/>
            <person name="Chen C."/>
            <person name="Yan M."/>
            <person name="Daum C."/>
            <person name="Ng V."/>
            <person name="Clum A."/>
            <person name="Steindorff A."/>
            <person name="Ohm R.A."/>
            <person name="Martin F."/>
            <person name="Silar P."/>
            <person name="Natvig D.O."/>
            <person name="Lalanne C."/>
            <person name="Gautier V."/>
            <person name="Ament-Velasquez S.L."/>
            <person name="Kruys A."/>
            <person name="Hutchinson M.I."/>
            <person name="Powell A.J."/>
            <person name="Barry K."/>
            <person name="Miller A.N."/>
            <person name="Grigoriev I.V."/>
            <person name="Debuchy R."/>
            <person name="Gladieux P."/>
            <person name="Hiltunen Thoren M."/>
            <person name="Johannesson H."/>
        </authorList>
    </citation>
    <scope>NUCLEOTIDE SEQUENCE [LARGE SCALE GENOMIC DNA]</scope>
    <source>
        <strain evidence="3">CBS 340.73</strain>
    </source>
</reference>
<dbReference type="Proteomes" id="UP001303473">
    <property type="component" value="Unassembled WGS sequence"/>
</dbReference>
<feature type="transmembrane region" description="Helical" evidence="1">
    <location>
        <begin position="112"/>
        <end position="134"/>
    </location>
</feature>
<keyword evidence="1" id="KW-1133">Transmembrane helix</keyword>
<accession>A0AAN6S2W4</accession>
<evidence type="ECO:0000313" key="2">
    <source>
        <dbReference type="EMBL" id="KAK3939122.1"/>
    </source>
</evidence>
<feature type="transmembrane region" description="Helical" evidence="1">
    <location>
        <begin position="15"/>
        <end position="33"/>
    </location>
</feature>
<dbReference type="EMBL" id="MU853816">
    <property type="protein sequence ID" value="KAK3939122.1"/>
    <property type="molecule type" value="Genomic_DNA"/>
</dbReference>
<feature type="transmembrane region" description="Helical" evidence="1">
    <location>
        <begin position="40"/>
        <end position="57"/>
    </location>
</feature>
<dbReference type="AlphaFoldDB" id="A0AAN6S2W4"/>
<keyword evidence="3" id="KW-1185">Reference proteome</keyword>
<evidence type="ECO:0000313" key="3">
    <source>
        <dbReference type="Proteomes" id="UP001303473"/>
    </source>
</evidence>
<protein>
    <submittedName>
        <fullName evidence="2">Uncharacterized protein</fullName>
    </submittedName>
</protein>
<gene>
    <name evidence="2" type="ORF">QBC46DRAFT_152839</name>
</gene>
<comment type="caution">
    <text evidence="2">The sequence shown here is derived from an EMBL/GenBank/DDBJ whole genome shotgun (WGS) entry which is preliminary data.</text>
</comment>
<keyword evidence="1" id="KW-0472">Membrane</keyword>
<sequence>MGVGYIYTHMGTQNFGVLSLLAVTSTMITGNFWKGKEGEGIFCAFSWLLACGFFRFLEPTVFYTLQDCPCTLDALTILVHIILDIIIQPWSFPVANIPSTILALPLHSFLDYLHLQATFPTCLLGALFSPAASLRQQGTRRQG</sequence>
<evidence type="ECO:0000256" key="1">
    <source>
        <dbReference type="SAM" id="Phobius"/>
    </source>
</evidence>
<proteinExistence type="predicted"/>
<name>A0AAN6S2W4_9PEZI</name>
<keyword evidence="1" id="KW-0812">Transmembrane</keyword>